<evidence type="ECO:0000313" key="2">
    <source>
        <dbReference type="EMBL" id="CAB3240372.1"/>
    </source>
</evidence>
<feature type="region of interest" description="Disordered" evidence="1">
    <location>
        <begin position="1"/>
        <end position="20"/>
    </location>
</feature>
<dbReference type="Proteomes" id="UP000494256">
    <property type="component" value="Unassembled WGS sequence"/>
</dbReference>
<name>A0A8S1A793_ARCPL</name>
<comment type="caution">
    <text evidence="2">The sequence shown here is derived from an EMBL/GenBank/DDBJ whole genome shotgun (WGS) entry which is preliminary data.</text>
</comment>
<organism evidence="2 3">
    <name type="scientific">Arctia plantaginis</name>
    <name type="common">Wood tiger moth</name>
    <name type="synonym">Phalaena plantaginis</name>
    <dbReference type="NCBI Taxonomy" id="874455"/>
    <lineage>
        <taxon>Eukaryota</taxon>
        <taxon>Metazoa</taxon>
        <taxon>Ecdysozoa</taxon>
        <taxon>Arthropoda</taxon>
        <taxon>Hexapoda</taxon>
        <taxon>Insecta</taxon>
        <taxon>Pterygota</taxon>
        <taxon>Neoptera</taxon>
        <taxon>Endopterygota</taxon>
        <taxon>Lepidoptera</taxon>
        <taxon>Glossata</taxon>
        <taxon>Ditrysia</taxon>
        <taxon>Noctuoidea</taxon>
        <taxon>Erebidae</taxon>
        <taxon>Arctiinae</taxon>
        <taxon>Arctia</taxon>
    </lineage>
</organism>
<evidence type="ECO:0008006" key="4">
    <source>
        <dbReference type="Google" id="ProtNLM"/>
    </source>
</evidence>
<dbReference type="OrthoDB" id="69656at2759"/>
<sequence length="156" mass="17647">MEPDSPNTADLRASPIDPMDTEHIPSILEFDLSRMKCVKASGKDEVYVEMLQVGGLTVVKQLGNLFNKVLSETIIPDTWKNAIVSTPLLKNYRPINLLSQIYKLFARVEQAGFQTDYSTTDPLLTVKELMERCSFDNVPPLCSMTKARCHARWKLL</sequence>
<dbReference type="AlphaFoldDB" id="A0A8S1A793"/>
<gene>
    <name evidence="2" type="ORF">APLA_LOCUS9019</name>
</gene>
<evidence type="ECO:0000313" key="3">
    <source>
        <dbReference type="Proteomes" id="UP000494256"/>
    </source>
</evidence>
<accession>A0A8S1A793</accession>
<reference evidence="2 3" key="1">
    <citation type="submission" date="2020-04" db="EMBL/GenBank/DDBJ databases">
        <authorList>
            <person name="Wallbank WR R."/>
            <person name="Pardo Diaz C."/>
            <person name="Kozak K."/>
            <person name="Martin S."/>
            <person name="Jiggins C."/>
            <person name="Moest M."/>
            <person name="Warren A I."/>
            <person name="Byers J.R.P. K."/>
            <person name="Montejo-Kovacevich G."/>
            <person name="Yen C E."/>
        </authorList>
    </citation>
    <scope>NUCLEOTIDE SEQUENCE [LARGE SCALE GENOMIC DNA]</scope>
</reference>
<dbReference type="EMBL" id="CADEBD010000309">
    <property type="protein sequence ID" value="CAB3240372.1"/>
    <property type="molecule type" value="Genomic_DNA"/>
</dbReference>
<protein>
    <recommendedName>
        <fullName evidence="4">Reverse transcriptase domain-containing protein</fullName>
    </recommendedName>
</protein>
<proteinExistence type="predicted"/>
<evidence type="ECO:0000256" key="1">
    <source>
        <dbReference type="SAM" id="MobiDB-lite"/>
    </source>
</evidence>